<dbReference type="STRING" id="36849.OXPF_39650"/>
<dbReference type="RefSeq" id="WP_152967816.1">
    <property type="nucleotide sequence ID" value="NZ_LKET01000068.1"/>
</dbReference>
<accession>A0A0P8YRI0</accession>
<name>A0A0P8YRI0_9CLOT</name>
<dbReference type="Proteomes" id="UP000050326">
    <property type="component" value="Unassembled WGS sequence"/>
</dbReference>
<sequence>MDTDLKPCPCCGAPAELNEWGYVICPECGLSSAIKETVEESIAAWNRRAE</sequence>
<protein>
    <submittedName>
        <fullName evidence="1">Uncharacterized protein</fullName>
    </submittedName>
</protein>
<comment type="caution">
    <text evidence="1">The sequence shown here is derived from an EMBL/GenBank/DDBJ whole genome shotgun (WGS) entry which is preliminary data.</text>
</comment>
<organism evidence="1 2">
    <name type="scientific">Oxobacter pfennigii</name>
    <dbReference type="NCBI Taxonomy" id="36849"/>
    <lineage>
        <taxon>Bacteria</taxon>
        <taxon>Bacillati</taxon>
        <taxon>Bacillota</taxon>
        <taxon>Clostridia</taxon>
        <taxon>Eubacteriales</taxon>
        <taxon>Clostridiaceae</taxon>
        <taxon>Oxobacter</taxon>
    </lineage>
</organism>
<dbReference type="OrthoDB" id="8778022at2"/>
<dbReference type="AlphaFoldDB" id="A0A0P8YRI0"/>
<proteinExistence type="predicted"/>
<gene>
    <name evidence="1" type="ORF">OXPF_39650</name>
</gene>
<dbReference type="EMBL" id="LKET01000068">
    <property type="protein sequence ID" value="KPU42186.1"/>
    <property type="molecule type" value="Genomic_DNA"/>
</dbReference>
<dbReference type="Pfam" id="PF14354">
    <property type="entry name" value="Lar_restr_allev"/>
    <property type="match status" value="1"/>
</dbReference>
<keyword evidence="2" id="KW-1185">Reference proteome</keyword>
<evidence type="ECO:0000313" key="1">
    <source>
        <dbReference type="EMBL" id="KPU42186.1"/>
    </source>
</evidence>
<evidence type="ECO:0000313" key="2">
    <source>
        <dbReference type="Proteomes" id="UP000050326"/>
    </source>
</evidence>
<reference evidence="1 2" key="1">
    <citation type="submission" date="2015-09" db="EMBL/GenBank/DDBJ databases">
        <title>Genome sequence of Oxobacter pfennigii DSM 3222.</title>
        <authorList>
            <person name="Poehlein A."/>
            <person name="Bengelsdorf F.R."/>
            <person name="Schiel-Bengelsdorf B."/>
            <person name="Duerre P."/>
            <person name="Daniel R."/>
        </authorList>
    </citation>
    <scope>NUCLEOTIDE SEQUENCE [LARGE SCALE GENOMIC DNA]</scope>
    <source>
        <strain evidence="1 2">DSM 3222</strain>
    </source>
</reference>